<dbReference type="InterPro" id="IPR006221">
    <property type="entry name" value="TrpG/PapA_dom"/>
</dbReference>
<dbReference type="PRINTS" id="PR00096">
    <property type="entry name" value="GATASE"/>
</dbReference>
<dbReference type="Gene3D" id="3.40.50.880">
    <property type="match status" value="1"/>
</dbReference>
<sequence>MPPSVLIIDNYDSFTYNLKHTLQIAGAQVDVLFNDAPRLVELAEAYDALVLSPGPSRPDNSGLSRQVFLNYYRKKPVLGVCLGMQIMNEALGGTTVRAPEPVHGKTALVTRTDDSRLLRGLPPAFSAARYHSLVCDDVPPEFTVTARRSEVIMAVEHSGLLVFGVQFHPESFLTEHGQTIIENFVQSI</sequence>
<proteinExistence type="predicted"/>
<reference evidence="3" key="1">
    <citation type="journal article" date="2020" name="mSystems">
        <title>Genome- and Community-Level Interaction Insights into Carbon Utilization and Element Cycling Functions of Hydrothermarchaeota in Hydrothermal Sediment.</title>
        <authorList>
            <person name="Zhou Z."/>
            <person name="Liu Y."/>
            <person name="Xu W."/>
            <person name="Pan J."/>
            <person name="Luo Z.H."/>
            <person name="Li M."/>
        </authorList>
    </citation>
    <scope>NUCLEOTIDE SEQUENCE [LARGE SCALE GENOMIC DNA]</scope>
    <source>
        <strain evidence="3">HyVt-577</strain>
    </source>
</reference>
<dbReference type="NCBIfam" id="TIGR00566">
    <property type="entry name" value="trpG_papA"/>
    <property type="match status" value="1"/>
</dbReference>
<evidence type="ECO:0000313" key="3">
    <source>
        <dbReference type="EMBL" id="HGY56640.1"/>
    </source>
</evidence>
<evidence type="ECO:0000256" key="1">
    <source>
        <dbReference type="ARBA" id="ARBA00022962"/>
    </source>
</evidence>
<dbReference type="SUPFAM" id="SSF52317">
    <property type="entry name" value="Class I glutamine amidotransferase-like"/>
    <property type="match status" value="1"/>
</dbReference>
<dbReference type="InterPro" id="IPR029062">
    <property type="entry name" value="Class_I_gatase-like"/>
</dbReference>
<comment type="caution">
    <text evidence="3">The sequence shown here is derived from an EMBL/GenBank/DDBJ whole genome shotgun (WGS) entry which is preliminary data.</text>
</comment>
<feature type="domain" description="Glutamine amidotransferase" evidence="2">
    <location>
        <begin position="6"/>
        <end position="185"/>
    </location>
</feature>
<protein>
    <submittedName>
        <fullName evidence="3">Aminodeoxychorismate/anthranilate synthase component II</fullName>
    </submittedName>
</protein>
<dbReference type="InterPro" id="IPR017926">
    <property type="entry name" value="GATASE"/>
</dbReference>
<organism evidence="3">
    <name type="scientific">Caldithrix abyssi</name>
    <dbReference type="NCBI Taxonomy" id="187145"/>
    <lineage>
        <taxon>Bacteria</taxon>
        <taxon>Pseudomonadati</taxon>
        <taxon>Calditrichota</taxon>
        <taxon>Calditrichia</taxon>
        <taxon>Calditrichales</taxon>
        <taxon>Calditrichaceae</taxon>
        <taxon>Caldithrix</taxon>
    </lineage>
</organism>
<dbReference type="EMBL" id="DRQG01000118">
    <property type="protein sequence ID" value="HGY56640.1"/>
    <property type="molecule type" value="Genomic_DNA"/>
</dbReference>
<dbReference type="PROSITE" id="PS51273">
    <property type="entry name" value="GATASE_TYPE_1"/>
    <property type="match status" value="1"/>
</dbReference>
<dbReference type="GO" id="GO:0004049">
    <property type="term" value="F:anthranilate synthase activity"/>
    <property type="evidence" value="ECO:0007669"/>
    <property type="project" value="TreeGrafter"/>
</dbReference>
<dbReference type="CDD" id="cd01743">
    <property type="entry name" value="GATase1_Anthranilate_Synthase"/>
    <property type="match status" value="1"/>
</dbReference>
<keyword evidence="1" id="KW-0315">Glutamine amidotransferase</keyword>
<dbReference type="Proteomes" id="UP000885779">
    <property type="component" value="Unassembled WGS sequence"/>
</dbReference>
<dbReference type="FunFam" id="3.40.50.880:FF:000003">
    <property type="entry name" value="Anthranilate synthase component II"/>
    <property type="match status" value="1"/>
</dbReference>
<dbReference type="InterPro" id="IPR050472">
    <property type="entry name" value="Anth_synth/Amidotransfase"/>
</dbReference>
<dbReference type="GO" id="GO:0005829">
    <property type="term" value="C:cytosol"/>
    <property type="evidence" value="ECO:0007669"/>
    <property type="project" value="TreeGrafter"/>
</dbReference>
<dbReference type="PRINTS" id="PR00099">
    <property type="entry name" value="CPSGATASE"/>
</dbReference>
<dbReference type="AlphaFoldDB" id="A0A7V4U249"/>
<evidence type="ECO:0000259" key="2">
    <source>
        <dbReference type="Pfam" id="PF00117"/>
    </source>
</evidence>
<gene>
    <name evidence="3" type="ORF">ENK44_13100</name>
</gene>
<dbReference type="Pfam" id="PF00117">
    <property type="entry name" value="GATase"/>
    <property type="match status" value="1"/>
</dbReference>
<dbReference type="GO" id="GO:0000162">
    <property type="term" value="P:L-tryptophan biosynthetic process"/>
    <property type="evidence" value="ECO:0007669"/>
    <property type="project" value="TreeGrafter"/>
</dbReference>
<name>A0A7V4U249_CALAY</name>
<dbReference type="PANTHER" id="PTHR43418:SF8">
    <property type="entry name" value="SYNTHASE COMPONENT II, PUTATIVE-RELATED"/>
    <property type="match status" value="1"/>
</dbReference>
<accession>A0A7V4U249</accession>
<dbReference type="PRINTS" id="PR00097">
    <property type="entry name" value="ANTSNTHASEII"/>
</dbReference>
<dbReference type="PANTHER" id="PTHR43418">
    <property type="entry name" value="MULTIFUNCTIONAL TRYPTOPHAN BIOSYNTHESIS PROTEIN-RELATED"/>
    <property type="match status" value="1"/>
</dbReference>